<reference evidence="1" key="2">
    <citation type="submission" date="2022-01" db="EMBL/GenBank/DDBJ databases">
        <authorList>
            <person name="Yamashiro T."/>
            <person name="Shiraishi A."/>
            <person name="Satake H."/>
            <person name="Nakayama K."/>
        </authorList>
    </citation>
    <scope>NUCLEOTIDE SEQUENCE</scope>
</reference>
<sequence>MISGKKLSTLEALKGLNLKIPGAITVSLFITVDSREEGAEFEVTGFDKAFDLPTLGITVDLRKGVTEYSFGLEEEGGFPRID</sequence>
<evidence type="ECO:0000313" key="2">
    <source>
        <dbReference type="Proteomes" id="UP001151760"/>
    </source>
</evidence>
<evidence type="ECO:0000313" key="1">
    <source>
        <dbReference type="EMBL" id="GJT05636.1"/>
    </source>
</evidence>
<gene>
    <name evidence="1" type="ORF">Tco_0840098</name>
</gene>
<dbReference type="Proteomes" id="UP001151760">
    <property type="component" value="Unassembled WGS sequence"/>
</dbReference>
<name>A0ABQ5ATR5_9ASTR</name>
<protein>
    <submittedName>
        <fullName evidence="1">Uncharacterized protein</fullName>
    </submittedName>
</protein>
<comment type="caution">
    <text evidence="1">The sequence shown here is derived from an EMBL/GenBank/DDBJ whole genome shotgun (WGS) entry which is preliminary data.</text>
</comment>
<keyword evidence="2" id="KW-1185">Reference proteome</keyword>
<organism evidence="1 2">
    <name type="scientific">Tanacetum coccineum</name>
    <dbReference type="NCBI Taxonomy" id="301880"/>
    <lineage>
        <taxon>Eukaryota</taxon>
        <taxon>Viridiplantae</taxon>
        <taxon>Streptophyta</taxon>
        <taxon>Embryophyta</taxon>
        <taxon>Tracheophyta</taxon>
        <taxon>Spermatophyta</taxon>
        <taxon>Magnoliopsida</taxon>
        <taxon>eudicotyledons</taxon>
        <taxon>Gunneridae</taxon>
        <taxon>Pentapetalae</taxon>
        <taxon>asterids</taxon>
        <taxon>campanulids</taxon>
        <taxon>Asterales</taxon>
        <taxon>Asteraceae</taxon>
        <taxon>Asteroideae</taxon>
        <taxon>Anthemideae</taxon>
        <taxon>Anthemidinae</taxon>
        <taxon>Tanacetum</taxon>
    </lineage>
</organism>
<reference evidence="1" key="1">
    <citation type="journal article" date="2022" name="Int. J. Mol. Sci.">
        <title>Draft Genome of Tanacetum Coccineum: Genomic Comparison of Closely Related Tanacetum-Family Plants.</title>
        <authorList>
            <person name="Yamashiro T."/>
            <person name="Shiraishi A."/>
            <person name="Nakayama K."/>
            <person name="Satake H."/>
        </authorList>
    </citation>
    <scope>NUCLEOTIDE SEQUENCE</scope>
</reference>
<proteinExistence type="predicted"/>
<dbReference type="EMBL" id="BQNB010012604">
    <property type="protein sequence ID" value="GJT05636.1"/>
    <property type="molecule type" value="Genomic_DNA"/>
</dbReference>
<accession>A0ABQ5ATR5</accession>